<keyword evidence="4" id="KW-1185">Reference proteome</keyword>
<dbReference type="AlphaFoldDB" id="A0A086Z140"/>
<feature type="domain" description="ABC transporter" evidence="2">
    <location>
        <begin position="21"/>
        <end position="56"/>
    </location>
</feature>
<dbReference type="SUPFAM" id="SSF52540">
    <property type="entry name" value="P-loop containing nucleoside triphosphate hydrolases"/>
    <property type="match status" value="1"/>
</dbReference>
<dbReference type="InterPro" id="IPR027417">
    <property type="entry name" value="P-loop_NTPase"/>
</dbReference>
<dbReference type="Gene3D" id="3.40.50.300">
    <property type="entry name" value="P-loop containing nucleotide triphosphate hydrolases"/>
    <property type="match status" value="1"/>
</dbReference>
<evidence type="ECO:0000313" key="3">
    <source>
        <dbReference type="EMBL" id="KFI40240.1"/>
    </source>
</evidence>
<dbReference type="EMBL" id="JGYK01000001">
    <property type="protein sequence ID" value="KFI40240.1"/>
    <property type="molecule type" value="Genomic_DNA"/>
</dbReference>
<dbReference type="Proteomes" id="UP000029015">
    <property type="component" value="Unassembled WGS sequence"/>
</dbReference>
<evidence type="ECO:0000313" key="4">
    <source>
        <dbReference type="Proteomes" id="UP000029015"/>
    </source>
</evidence>
<gene>
    <name evidence="3" type="ORF">BACT_0942</name>
</gene>
<evidence type="ECO:0000259" key="2">
    <source>
        <dbReference type="Pfam" id="PF00005"/>
    </source>
</evidence>
<dbReference type="Pfam" id="PF00005">
    <property type="entry name" value="ABC_tran"/>
    <property type="match status" value="1"/>
</dbReference>
<name>A0A086Z140_9BIFI</name>
<keyword evidence="3" id="KW-0547">Nucleotide-binding</keyword>
<dbReference type="GO" id="GO:0016887">
    <property type="term" value="F:ATP hydrolysis activity"/>
    <property type="evidence" value="ECO:0007669"/>
    <property type="project" value="InterPro"/>
</dbReference>
<reference evidence="3 4" key="1">
    <citation type="submission" date="2014-03" db="EMBL/GenBank/DDBJ databases">
        <title>Genomics of Bifidobacteria.</title>
        <authorList>
            <person name="Ventura M."/>
            <person name="Milani C."/>
            <person name="Lugli G.A."/>
        </authorList>
    </citation>
    <scope>NUCLEOTIDE SEQUENCE [LARGE SCALE GENOMIC DNA]</scope>
    <source>
        <strain evidence="3 4">DSM 22766</strain>
    </source>
</reference>
<feature type="region of interest" description="Disordered" evidence="1">
    <location>
        <begin position="72"/>
        <end position="104"/>
    </location>
</feature>
<dbReference type="GO" id="GO:0005524">
    <property type="term" value="F:ATP binding"/>
    <property type="evidence" value="ECO:0007669"/>
    <property type="project" value="UniProtKB-KW"/>
</dbReference>
<protein>
    <submittedName>
        <fullName evidence="3">ABC transporter, ATP-binding protein</fullName>
    </submittedName>
</protein>
<comment type="caution">
    <text evidence="3">The sequence shown here is derived from an EMBL/GenBank/DDBJ whole genome shotgun (WGS) entry which is preliminary data.</text>
</comment>
<organism evidence="3 4">
    <name type="scientific">Bifidobacterium actinocoloniiforme DSM 22766</name>
    <dbReference type="NCBI Taxonomy" id="1437605"/>
    <lineage>
        <taxon>Bacteria</taxon>
        <taxon>Bacillati</taxon>
        <taxon>Actinomycetota</taxon>
        <taxon>Actinomycetes</taxon>
        <taxon>Bifidobacteriales</taxon>
        <taxon>Bifidobacteriaceae</taxon>
        <taxon>Bifidobacterium</taxon>
    </lineage>
</organism>
<proteinExistence type="predicted"/>
<keyword evidence="3" id="KW-0067">ATP-binding</keyword>
<accession>A0A086Z140</accession>
<dbReference type="eggNOG" id="COG1136">
    <property type="taxonomic scope" value="Bacteria"/>
</dbReference>
<dbReference type="InterPro" id="IPR003439">
    <property type="entry name" value="ABC_transporter-like_ATP-bd"/>
</dbReference>
<evidence type="ECO:0000256" key="1">
    <source>
        <dbReference type="SAM" id="MobiDB-lite"/>
    </source>
</evidence>
<sequence length="104" mass="11166">MSVLALDKLSYHYGKYNNQVLKGVAASFDEDELVPIMGRSGAGKTTLLSLVYGLDTAAPWTTSCSPCRFPGSRAPTKGRCPSPVGQAGYRRDHYQTQGPADVGR</sequence>